<comment type="caution">
    <text evidence="4">The sequence shown here is derived from an EMBL/GenBank/DDBJ whole genome shotgun (WGS) entry which is preliminary data.</text>
</comment>
<dbReference type="RefSeq" id="WP_215822414.1">
    <property type="nucleotide sequence ID" value="NZ_JAGSOY010000163.1"/>
</dbReference>
<sequence>LRYVNNHKGQILTRTEEGHDRNDDHKAYLRTHHFYYVNGIGIGDVGDDGPTYTDYATQLAYNQGLMRKPDKTEPVFSADFDANFQAIGENYPAQSPGGYTVQQGDTLQTIALALWGDSSLWFMLADANGLQPQQLKDLKPGTFLTVPNKVTNIHNNSSTFRPYNAGVAIGDVSPTLPDMPPPPIKPAGGGCGGAAVIIAVVAIAATIFTGGAALMAMTGATSMTAAAGAATLGEAMLAGAAGAIAGDLAGQVAGMAMGVQKSIHFSRTAKAGARGAISAAVTYGIDQGLTQAAKSGSQWAATASDYIHSSTTARATVSNVANQALGTATGFQKKFDWKGVAVAAAGASMQGYASDALGIDANDSFGRYASALTEGVVREGIASKIYGRRFDFKNAAQSALTNELGSHIAGYETYDQVSGRLARQQYLARQVSKPTPSTQAAQQETAIRENHSSVAKSSGGVKSERVQGNLEQRNAVKITQKVKQQAKVAHGVTSDEVGLDYDLESEMYNPFEGKKFRLTKEEFIKNSFASLDVDPEEIMRVAEEERIRQVDEYVNNFAEENNIFINERDKQRFENRNTIEKSFNLVYKKNEEDKLFVEDMLNWFEVAVSADEQIGIEKAKSGLAFFNASKDVQQHMVSAVKNRDIESFALPFYRQRIIAKVDDWGMNRWNKGLANWSGDSVKGALEFEGAISGQLANWTFSVGKAVFIDNVGDYASASHSIHSFTKDFDFTVSVDIGMIRGDDATVLDLAEGLSKSYTSELEVRKYVSVFYEKGYTLEGETFDSQTNKSFRGYGLSFNTVDYKAGALKSVKNEWDSVLGHEKLDKLNVGANFERSENDNGNGVVIEYGRSGRRVYTMANTFFYIIDEPRRLVFDFLE</sequence>
<name>A0ABS5ZJN0_9GAMM</name>
<dbReference type="CDD" id="cd00118">
    <property type="entry name" value="LysM"/>
    <property type="match status" value="1"/>
</dbReference>
<protein>
    <submittedName>
        <fullName evidence="4">LysM peptidoglycan-binding domain-containing protein</fullName>
    </submittedName>
</protein>
<dbReference type="PROSITE" id="PS51782">
    <property type="entry name" value="LYSM"/>
    <property type="match status" value="1"/>
</dbReference>
<feature type="transmembrane region" description="Helical" evidence="2">
    <location>
        <begin position="194"/>
        <end position="217"/>
    </location>
</feature>
<proteinExistence type="predicted"/>
<dbReference type="Proteomes" id="UP000690515">
    <property type="component" value="Unassembled WGS sequence"/>
</dbReference>
<feature type="domain" description="LysM" evidence="3">
    <location>
        <begin position="97"/>
        <end position="146"/>
    </location>
</feature>
<evidence type="ECO:0000256" key="2">
    <source>
        <dbReference type="SAM" id="Phobius"/>
    </source>
</evidence>
<accession>A0ABS5ZJN0</accession>
<reference evidence="4 5" key="1">
    <citation type="submission" date="2021-04" db="EMBL/GenBank/DDBJ databases">
        <authorList>
            <person name="Pira H."/>
            <person name="Risdian C."/>
            <person name="Wink J."/>
        </authorList>
    </citation>
    <scope>NUCLEOTIDE SEQUENCE [LARGE SCALE GENOMIC DNA]</scope>
    <source>
        <strain evidence="4 5">WH53</strain>
    </source>
</reference>
<dbReference type="InterPro" id="IPR018392">
    <property type="entry name" value="LysM"/>
</dbReference>
<evidence type="ECO:0000313" key="4">
    <source>
        <dbReference type="EMBL" id="MBU2714145.1"/>
    </source>
</evidence>
<keyword evidence="2" id="KW-1133">Transmembrane helix</keyword>
<feature type="compositionally biased region" description="Polar residues" evidence="1">
    <location>
        <begin position="432"/>
        <end position="445"/>
    </location>
</feature>
<dbReference type="InterPro" id="IPR036779">
    <property type="entry name" value="LysM_dom_sf"/>
</dbReference>
<dbReference type="Gene3D" id="3.10.350.10">
    <property type="entry name" value="LysM domain"/>
    <property type="match status" value="1"/>
</dbReference>
<keyword evidence="5" id="KW-1185">Reference proteome</keyword>
<keyword evidence="2" id="KW-0812">Transmembrane</keyword>
<gene>
    <name evidence="4" type="ORF">KCG35_24140</name>
</gene>
<feature type="non-terminal residue" evidence="4">
    <location>
        <position position="1"/>
    </location>
</feature>
<keyword evidence="2" id="KW-0472">Membrane</keyword>
<evidence type="ECO:0000256" key="1">
    <source>
        <dbReference type="SAM" id="MobiDB-lite"/>
    </source>
</evidence>
<feature type="compositionally biased region" description="Low complexity" evidence="1">
    <location>
        <begin position="452"/>
        <end position="461"/>
    </location>
</feature>
<evidence type="ECO:0000313" key="5">
    <source>
        <dbReference type="Proteomes" id="UP000690515"/>
    </source>
</evidence>
<dbReference type="Pfam" id="PF01476">
    <property type="entry name" value="LysM"/>
    <property type="match status" value="1"/>
</dbReference>
<dbReference type="EMBL" id="JAGSOY010000163">
    <property type="protein sequence ID" value="MBU2714145.1"/>
    <property type="molecule type" value="Genomic_DNA"/>
</dbReference>
<organism evidence="4 5">
    <name type="scientific">Zooshikella harenae</name>
    <dbReference type="NCBI Taxonomy" id="2827238"/>
    <lineage>
        <taxon>Bacteria</taxon>
        <taxon>Pseudomonadati</taxon>
        <taxon>Pseudomonadota</taxon>
        <taxon>Gammaproteobacteria</taxon>
        <taxon>Oceanospirillales</taxon>
        <taxon>Zooshikellaceae</taxon>
        <taxon>Zooshikella</taxon>
    </lineage>
</organism>
<feature type="region of interest" description="Disordered" evidence="1">
    <location>
        <begin position="429"/>
        <end position="468"/>
    </location>
</feature>
<evidence type="ECO:0000259" key="3">
    <source>
        <dbReference type="PROSITE" id="PS51782"/>
    </source>
</evidence>